<dbReference type="STRING" id="34103.SAMN05421778_103192"/>
<dbReference type="SUPFAM" id="SSF110814">
    <property type="entry name" value="TmoB-like"/>
    <property type="match status" value="1"/>
</dbReference>
<keyword evidence="2" id="KW-1185">Reference proteome</keyword>
<dbReference type="RefSeq" id="WP_037480736.1">
    <property type="nucleotide sequence ID" value="NZ_AZRA01000045.1"/>
</dbReference>
<sequence>MALFPISSAFEGDFCLKLVAVDTEHTMDEVCAAAAHHSINRSVAARPGHRVRVRKQGEQAFLPRDMKLADAGIAPMQCLQFMFEAEEV</sequence>
<dbReference type="InterPro" id="IPR036713">
    <property type="entry name" value="TmoB-like_sf"/>
</dbReference>
<dbReference type="eggNOG" id="ENOG5032VH7">
    <property type="taxonomic scope" value="Bacteria"/>
</dbReference>
<dbReference type="EMBL" id="AZRA01000045">
    <property type="protein sequence ID" value="KDB52685.1"/>
    <property type="molecule type" value="Genomic_DNA"/>
</dbReference>
<dbReference type="Gene3D" id="3.10.20.270">
    <property type="entry name" value="TmoB-like"/>
    <property type="match status" value="1"/>
</dbReference>
<protein>
    <submittedName>
        <fullName evidence="1">TmoB protein</fullName>
    </submittedName>
</protein>
<dbReference type="CDD" id="cd17042">
    <property type="entry name" value="Ubl_TmoB"/>
    <property type="match status" value="1"/>
</dbReference>
<organism evidence="1 2">
    <name type="scientific">Sphaerotilus natans subsp. natans DSM 6575</name>
    <dbReference type="NCBI Taxonomy" id="1286631"/>
    <lineage>
        <taxon>Bacteria</taxon>
        <taxon>Pseudomonadati</taxon>
        <taxon>Pseudomonadota</taxon>
        <taxon>Betaproteobacteria</taxon>
        <taxon>Burkholderiales</taxon>
        <taxon>Sphaerotilaceae</taxon>
        <taxon>Sphaerotilus</taxon>
    </lineage>
</organism>
<evidence type="ECO:0000313" key="1">
    <source>
        <dbReference type="EMBL" id="KDB52685.1"/>
    </source>
</evidence>
<dbReference type="InterPro" id="IPR009355">
    <property type="entry name" value="Toluene_mOase_B"/>
</dbReference>
<evidence type="ECO:0000313" key="2">
    <source>
        <dbReference type="Proteomes" id="UP000026714"/>
    </source>
</evidence>
<comment type="caution">
    <text evidence="1">The sequence shown here is derived from an EMBL/GenBank/DDBJ whole genome shotgun (WGS) entry which is preliminary data.</text>
</comment>
<reference evidence="1 2" key="1">
    <citation type="journal article" date="2014" name="FEMS Microbiol. Ecol.">
        <title>Sphaerotilus natans encrusted with nanoball-shaped Fe(III) oxide minerals formed by nitrate-reducing mixotrophic Fe(II) oxidation.</title>
        <authorList>
            <person name="Park S."/>
            <person name="Kim D.H."/>
            <person name="Lee J.H."/>
            <person name="Hur H.G."/>
        </authorList>
    </citation>
    <scope>NUCLEOTIDE SEQUENCE [LARGE SCALE GENOMIC DNA]</scope>
    <source>
        <strain evidence="1 2">DSM 6575</strain>
    </source>
</reference>
<dbReference type="AlphaFoldDB" id="A0A059KMU7"/>
<dbReference type="Proteomes" id="UP000026714">
    <property type="component" value="Unassembled WGS sequence"/>
</dbReference>
<proteinExistence type="predicted"/>
<gene>
    <name evidence="1" type="ORF">X805_17490</name>
</gene>
<dbReference type="Pfam" id="PF06234">
    <property type="entry name" value="TmoB"/>
    <property type="match status" value="1"/>
</dbReference>
<name>A0A059KMU7_9BURK</name>
<accession>A0A059KMU7</accession>